<keyword evidence="3" id="KW-1185">Reference proteome</keyword>
<evidence type="ECO:0000259" key="2">
    <source>
        <dbReference type="Pfam" id="PF13873"/>
    </source>
</evidence>
<proteinExistence type="predicted"/>
<dbReference type="KEGG" id="xtr:100486950"/>
<protein>
    <submittedName>
        <fullName evidence="4">t-SNARE domain-containing protein 1-like</fullName>
    </submittedName>
</protein>
<evidence type="ECO:0000313" key="5">
    <source>
        <dbReference type="Xenbase" id="XB-GENE-29078559"/>
    </source>
</evidence>
<dbReference type="Pfam" id="PF13873">
    <property type="entry name" value="Myb_DNA-bind_5"/>
    <property type="match status" value="1"/>
</dbReference>
<dbReference type="InterPro" id="IPR028002">
    <property type="entry name" value="Myb_DNA-bind_5"/>
</dbReference>
<name>A0A8J0QRM8_XENTR</name>
<feature type="domain" description="Myb/SANT-like DNA-binding" evidence="2">
    <location>
        <begin position="71"/>
        <end position="147"/>
    </location>
</feature>
<accession>A0A8J0QRM8</accession>
<feature type="region of interest" description="Disordered" evidence="1">
    <location>
        <begin position="395"/>
        <end position="435"/>
    </location>
</feature>
<dbReference type="OrthoDB" id="9909872at2759"/>
<reference evidence="4" key="1">
    <citation type="submission" date="2025-08" db="UniProtKB">
        <authorList>
            <consortium name="RefSeq"/>
        </authorList>
    </citation>
    <scope>IDENTIFICATION</scope>
    <source>
        <strain evidence="4">Nigerian</strain>
        <tissue evidence="4">Liver and blood</tissue>
    </source>
</reference>
<feature type="region of interest" description="Disordered" evidence="1">
    <location>
        <begin position="1"/>
        <end position="67"/>
    </location>
</feature>
<dbReference type="PANTHER" id="PTHR23098:SF23">
    <property type="entry name" value="MYB-RELATED TRANSCRIPTION FACTOR, PARTNER OF PROFILIN-LIKE ISOFORM X2-RELATED"/>
    <property type="match status" value="1"/>
</dbReference>
<dbReference type="PANTHER" id="PTHR23098">
    <property type="entry name" value="AGAP001331-PA-RELATED"/>
    <property type="match status" value="1"/>
</dbReference>
<feature type="compositionally biased region" description="Basic and acidic residues" evidence="1">
    <location>
        <begin position="35"/>
        <end position="44"/>
    </location>
</feature>
<dbReference type="AGR" id="Xenbase:XB-GENE-29078559"/>
<feature type="compositionally biased region" description="Low complexity" evidence="1">
    <location>
        <begin position="395"/>
        <end position="420"/>
    </location>
</feature>
<evidence type="ECO:0000313" key="4">
    <source>
        <dbReference type="RefSeq" id="XP_002936690.2"/>
    </source>
</evidence>
<dbReference type="Xenbase" id="XB-GENE-29078559">
    <property type="gene designation" value="LOC100486950"/>
</dbReference>
<gene>
    <name evidence="4 5" type="primary">LOC100486950</name>
</gene>
<dbReference type="GeneID" id="100486950"/>
<dbReference type="RefSeq" id="XP_002936690.2">
    <property type="nucleotide sequence ID" value="XM_002936644.5"/>
</dbReference>
<organism evidence="3 4">
    <name type="scientific">Xenopus tropicalis</name>
    <name type="common">Western clawed frog</name>
    <name type="synonym">Silurana tropicalis</name>
    <dbReference type="NCBI Taxonomy" id="8364"/>
    <lineage>
        <taxon>Eukaryota</taxon>
        <taxon>Metazoa</taxon>
        <taxon>Chordata</taxon>
        <taxon>Craniata</taxon>
        <taxon>Vertebrata</taxon>
        <taxon>Euteleostomi</taxon>
        <taxon>Amphibia</taxon>
        <taxon>Batrachia</taxon>
        <taxon>Anura</taxon>
        <taxon>Pipoidea</taxon>
        <taxon>Pipidae</taxon>
        <taxon>Xenopodinae</taxon>
        <taxon>Xenopus</taxon>
        <taxon>Silurana</taxon>
    </lineage>
</organism>
<dbReference type="AlphaFoldDB" id="A0A8J0QRM8"/>
<sequence>MQTSKKKHLPNTVSSSSDSERPVYLGSSDLSEPEGTDRDYHPEEATGESDELPPPSSGPSSGKRKRQERLRNLKFNEFENEALIEELVPVYHKVIGKYATKTPTAVKAKAWKDIAERVNSVGVCLRNVQNCKKRYQDIKRVLRKKLAEDSRYRSGTGGGPAKRVHFTRYEELLLPFLHRESVRGVSGTFDTDRNVGQDTSPPGPSRGRQTASAPIPGGRSSSGLHSPWRHPAIGETFRGEASERGSHIGGSVVAFSDEEPANVPQQQQLQHQAPTPGLQPQAIKDGFDQTLIKHHKVMMCKLNVLHTDLCVATQAYNEGQKRQAAHEYAMRSLHEADSARKAQHEADMLRLQEADRARTAQHEAAMLSLQEEKVELKRQQVALLAEQNSLLKQQLAALQQQGQKPTEPTSSTSGAAGESAAPPPAGSTRQLRKRK</sequence>
<dbReference type="Proteomes" id="UP000008143">
    <property type="component" value="Chromosome 2"/>
</dbReference>
<evidence type="ECO:0000313" key="3">
    <source>
        <dbReference type="Proteomes" id="UP000008143"/>
    </source>
</evidence>
<evidence type="ECO:0000256" key="1">
    <source>
        <dbReference type="SAM" id="MobiDB-lite"/>
    </source>
</evidence>
<feature type="region of interest" description="Disordered" evidence="1">
    <location>
        <begin position="185"/>
        <end position="231"/>
    </location>
</feature>
<feature type="region of interest" description="Disordered" evidence="1">
    <location>
        <begin position="258"/>
        <end position="282"/>
    </location>
</feature>